<feature type="transmembrane region" description="Helical" evidence="1">
    <location>
        <begin position="73"/>
        <end position="95"/>
    </location>
</feature>
<feature type="transmembrane region" description="Helical" evidence="1">
    <location>
        <begin position="144"/>
        <end position="173"/>
    </location>
</feature>
<dbReference type="GO" id="GO:0022857">
    <property type="term" value="F:transmembrane transporter activity"/>
    <property type="evidence" value="ECO:0007669"/>
    <property type="project" value="InterPro"/>
</dbReference>
<sequence>MADNTNLTKLVRAAMFAALAVGLGYSLMLVPNIELITVIIFLSGLTLGIRWGILVGAVSEFIFSAMNPLGSSLMFPPLIAAQIISMIIVGLAGGLLRPVFFKKKLSFFRIVTIGLTGFLLTFIFDSLTTLSYPIGSGFDWPQTWGIYLSGIGFTIVHQLSNGFIFAVSVPGVVKYLS</sequence>
<dbReference type="InterPro" id="IPR024529">
    <property type="entry name" value="ECF_trnsprt_substrate-spec"/>
</dbReference>
<organism evidence="2">
    <name type="scientific">marine metagenome</name>
    <dbReference type="NCBI Taxonomy" id="408172"/>
    <lineage>
        <taxon>unclassified sequences</taxon>
        <taxon>metagenomes</taxon>
        <taxon>ecological metagenomes</taxon>
    </lineage>
</organism>
<dbReference type="AlphaFoldDB" id="A0A381RXR2"/>
<evidence type="ECO:0000313" key="2">
    <source>
        <dbReference type="EMBL" id="SUZ95931.1"/>
    </source>
</evidence>
<evidence type="ECO:0000256" key="1">
    <source>
        <dbReference type="SAM" id="Phobius"/>
    </source>
</evidence>
<feature type="transmembrane region" description="Helical" evidence="1">
    <location>
        <begin position="35"/>
        <end position="53"/>
    </location>
</feature>
<dbReference type="Pfam" id="PF12822">
    <property type="entry name" value="ECF_trnsprt"/>
    <property type="match status" value="1"/>
</dbReference>
<evidence type="ECO:0008006" key="3">
    <source>
        <dbReference type="Google" id="ProtNLM"/>
    </source>
</evidence>
<keyword evidence="1" id="KW-0472">Membrane</keyword>
<keyword evidence="1" id="KW-1133">Transmembrane helix</keyword>
<accession>A0A381RXR2</accession>
<feature type="transmembrane region" description="Helical" evidence="1">
    <location>
        <begin position="12"/>
        <end position="30"/>
    </location>
</feature>
<feature type="transmembrane region" description="Helical" evidence="1">
    <location>
        <begin position="107"/>
        <end position="124"/>
    </location>
</feature>
<gene>
    <name evidence="2" type="ORF">METZ01_LOCUS48785</name>
</gene>
<dbReference type="Gene3D" id="1.10.1760.20">
    <property type="match status" value="1"/>
</dbReference>
<dbReference type="EMBL" id="UINC01002367">
    <property type="protein sequence ID" value="SUZ95931.1"/>
    <property type="molecule type" value="Genomic_DNA"/>
</dbReference>
<reference evidence="2" key="1">
    <citation type="submission" date="2018-05" db="EMBL/GenBank/DDBJ databases">
        <authorList>
            <person name="Lanie J.A."/>
            <person name="Ng W.-L."/>
            <person name="Kazmierczak K.M."/>
            <person name="Andrzejewski T.M."/>
            <person name="Davidsen T.M."/>
            <person name="Wayne K.J."/>
            <person name="Tettelin H."/>
            <person name="Glass J.I."/>
            <person name="Rusch D."/>
            <person name="Podicherti R."/>
            <person name="Tsui H.-C.T."/>
            <person name="Winkler M.E."/>
        </authorList>
    </citation>
    <scope>NUCLEOTIDE SEQUENCE</scope>
</reference>
<proteinExistence type="predicted"/>
<name>A0A381RXR2_9ZZZZ</name>
<protein>
    <recommendedName>
        <fullName evidence="3">ECF transporter S component</fullName>
    </recommendedName>
</protein>
<keyword evidence="1" id="KW-0812">Transmembrane</keyword>